<feature type="transmembrane region" description="Helical" evidence="11">
    <location>
        <begin position="201"/>
        <end position="223"/>
    </location>
</feature>
<evidence type="ECO:0000256" key="11">
    <source>
        <dbReference type="SAM" id="Phobius"/>
    </source>
</evidence>
<keyword evidence="7 14" id="KW-0418">Kinase</keyword>
<dbReference type="GO" id="GO:0005886">
    <property type="term" value="C:plasma membrane"/>
    <property type="evidence" value="ECO:0007669"/>
    <property type="project" value="TreeGrafter"/>
</dbReference>
<dbReference type="PANTHER" id="PTHR45436">
    <property type="entry name" value="SENSOR HISTIDINE KINASE YKOH"/>
    <property type="match status" value="1"/>
</dbReference>
<gene>
    <name evidence="14" type="ordered locus">PCC8801_3525</name>
</gene>
<dbReference type="HOGENOM" id="CLU_000445_89_6_3"/>
<evidence type="ECO:0000256" key="5">
    <source>
        <dbReference type="ARBA" id="ARBA00022679"/>
    </source>
</evidence>
<evidence type="ECO:0000259" key="12">
    <source>
        <dbReference type="PROSITE" id="PS50109"/>
    </source>
</evidence>
<dbReference type="RefSeq" id="WP_012596748.1">
    <property type="nucleotide sequence ID" value="NC_011726.1"/>
</dbReference>
<dbReference type="GO" id="GO:0000155">
    <property type="term" value="F:phosphorelay sensor kinase activity"/>
    <property type="evidence" value="ECO:0007669"/>
    <property type="project" value="InterPro"/>
</dbReference>
<dbReference type="SMART" id="SM00387">
    <property type="entry name" value="HATPase_c"/>
    <property type="match status" value="1"/>
</dbReference>
<dbReference type="PROSITE" id="PS50885">
    <property type="entry name" value="HAMP"/>
    <property type="match status" value="1"/>
</dbReference>
<feature type="domain" description="HAMP" evidence="13">
    <location>
        <begin position="225"/>
        <end position="277"/>
    </location>
</feature>
<evidence type="ECO:0000256" key="6">
    <source>
        <dbReference type="ARBA" id="ARBA00022692"/>
    </source>
</evidence>
<dbReference type="SMART" id="SM00388">
    <property type="entry name" value="HisKA"/>
    <property type="match status" value="1"/>
</dbReference>
<dbReference type="PROSITE" id="PS50109">
    <property type="entry name" value="HIS_KIN"/>
    <property type="match status" value="1"/>
</dbReference>
<dbReference type="PANTHER" id="PTHR45436:SF5">
    <property type="entry name" value="SENSOR HISTIDINE KINASE TRCS"/>
    <property type="match status" value="1"/>
</dbReference>
<dbReference type="SUPFAM" id="SSF55874">
    <property type="entry name" value="ATPase domain of HSP90 chaperone/DNA topoisomerase II/histidine kinase"/>
    <property type="match status" value="1"/>
</dbReference>
<sequence>MNQPNLKLIQRLKNKIDHESGTLKKGLFWEARSRILMWYVLLLLGFIGLSIPVFSYFVFQEVDQRVRQDLEEDLESFETFLKEFTTKASTTNNPKEELSTFFEQLLLAVIPEDDTFLITIIDGKFYRSSPRGLPKPMQKDSALMNHWQDLTQNKTLQKTEVDSEIGKIIYIAKPIILQEEISGVFVVAHVTTGEKQEALDAIIITIEVLFLGLILAIFLAWIASGKVLIPLQKLAIAAQQIGESDLTRRIIVQGSGEIAELGIAFNQMMDRLQTSFESQQNFLNDAGHELRTPITIIRGHLELMGDDPQDQQETITLVLDELDRMARLVDDLSLLAKAERPDFLQLEMIDISDFTEELYLKAIGLKSRHWLLENKAKGQLMIDRQRITQAIMNLAQNASQHTRESDQITIGSTEDNHFIRLWVKDTGQGINKQDQQRIFNRFVRLNVRSSSEGSGLGLSIVKAIAEAHGGRVELISEIGEGSIFTIILPKN</sequence>
<dbReference type="Gene3D" id="1.10.287.130">
    <property type="match status" value="1"/>
</dbReference>
<dbReference type="InterPro" id="IPR036890">
    <property type="entry name" value="HATPase_C_sf"/>
</dbReference>
<keyword evidence="5" id="KW-0808">Transferase</keyword>
<dbReference type="SUPFAM" id="SSF47384">
    <property type="entry name" value="Homodimeric domain of signal transducing histidine kinase"/>
    <property type="match status" value="1"/>
</dbReference>
<dbReference type="SUPFAM" id="SSF158472">
    <property type="entry name" value="HAMP domain-like"/>
    <property type="match status" value="1"/>
</dbReference>
<feature type="domain" description="Histidine kinase" evidence="12">
    <location>
        <begin position="285"/>
        <end position="491"/>
    </location>
</feature>
<evidence type="ECO:0000256" key="10">
    <source>
        <dbReference type="ARBA" id="ARBA00023136"/>
    </source>
</evidence>
<organism evidence="14 15">
    <name type="scientific">Rippkaea orientalis (strain PCC 8801 / RF-1)</name>
    <name type="common">Cyanothece sp. (strain PCC 8801)</name>
    <dbReference type="NCBI Taxonomy" id="41431"/>
    <lineage>
        <taxon>Bacteria</taxon>
        <taxon>Bacillati</taxon>
        <taxon>Cyanobacteriota</taxon>
        <taxon>Cyanophyceae</taxon>
        <taxon>Oscillatoriophycideae</taxon>
        <taxon>Chroococcales</taxon>
        <taxon>Aphanothecaceae</taxon>
        <taxon>Rippkaea</taxon>
        <taxon>Rippkaea orientalis</taxon>
    </lineage>
</organism>
<dbReference type="Gene3D" id="6.10.340.10">
    <property type="match status" value="1"/>
</dbReference>
<dbReference type="CDD" id="cd06225">
    <property type="entry name" value="HAMP"/>
    <property type="match status" value="1"/>
</dbReference>
<dbReference type="SMART" id="SM00304">
    <property type="entry name" value="HAMP"/>
    <property type="match status" value="1"/>
</dbReference>
<dbReference type="Proteomes" id="UP000008204">
    <property type="component" value="Chromosome"/>
</dbReference>
<dbReference type="PRINTS" id="PR00344">
    <property type="entry name" value="BCTRLSENSOR"/>
</dbReference>
<accession>B7K0K6</accession>
<dbReference type="InterPro" id="IPR050428">
    <property type="entry name" value="TCS_sensor_his_kinase"/>
</dbReference>
<keyword evidence="4" id="KW-0597">Phosphoprotein</keyword>
<keyword evidence="9" id="KW-0902">Two-component regulatory system</keyword>
<dbReference type="Pfam" id="PF00672">
    <property type="entry name" value="HAMP"/>
    <property type="match status" value="1"/>
</dbReference>
<feature type="transmembrane region" description="Helical" evidence="11">
    <location>
        <begin position="36"/>
        <end position="59"/>
    </location>
</feature>
<dbReference type="STRING" id="41431.PCC8801_3525"/>
<keyword evidence="8 11" id="KW-1133">Transmembrane helix</keyword>
<evidence type="ECO:0000256" key="4">
    <source>
        <dbReference type="ARBA" id="ARBA00022553"/>
    </source>
</evidence>
<evidence type="ECO:0000259" key="13">
    <source>
        <dbReference type="PROSITE" id="PS50885"/>
    </source>
</evidence>
<evidence type="ECO:0000313" key="14">
    <source>
        <dbReference type="EMBL" id="ACK67490.1"/>
    </source>
</evidence>
<evidence type="ECO:0000256" key="1">
    <source>
        <dbReference type="ARBA" id="ARBA00000085"/>
    </source>
</evidence>
<dbReference type="Pfam" id="PF02518">
    <property type="entry name" value="HATPase_c"/>
    <property type="match status" value="1"/>
</dbReference>
<evidence type="ECO:0000256" key="3">
    <source>
        <dbReference type="ARBA" id="ARBA00012438"/>
    </source>
</evidence>
<dbReference type="Gene3D" id="3.30.565.10">
    <property type="entry name" value="Histidine kinase-like ATPase, C-terminal domain"/>
    <property type="match status" value="1"/>
</dbReference>
<dbReference type="eggNOG" id="COG2205">
    <property type="taxonomic scope" value="Bacteria"/>
</dbReference>
<evidence type="ECO:0000313" key="15">
    <source>
        <dbReference type="Proteomes" id="UP000008204"/>
    </source>
</evidence>
<dbReference type="InterPro" id="IPR003661">
    <property type="entry name" value="HisK_dim/P_dom"/>
</dbReference>
<name>B7K0K6_RIPO1</name>
<dbReference type="InterPro" id="IPR036097">
    <property type="entry name" value="HisK_dim/P_sf"/>
</dbReference>
<proteinExistence type="predicted"/>
<dbReference type="CDD" id="cd00075">
    <property type="entry name" value="HATPase"/>
    <property type="match status" value="1"/>
</dbReference>
<evidence type="ECO:0000256" key="7">
    <source>
        <dbReference type="ARBA" id="ARBA00022777"/>
    </source>
</evidence>
<dbReference type="Pfam" id="PF00512">
    <property type="entry name" value="HisKA"/>
    <property type="match status" value="1"/>
</dbReference>
<dbReference type="EC" id="2.7.13.3" evidence="3"/>
<dbReference type="AlphaFoldDB" id="B7K0K6"/>
<comment type="catalytic activity">
    <reaction evidence="1">
        <text>ATP + protein L-histidine = ADP + protein N-phospho-L-histidine.</text>
        <dbReference type="EC" id="2.7.13.3"/>
    </reaction>
</comment>
<protein>
    <recommendedName>
        <fullName evidence="3">histidine kinase</fullName>
        <ecNumber evidence="3">2.7.13.3</ecNumber>
    </recommendedName>
</protein>
<dbReference type="InterPro" id="IPR003660">
    <property type="entry name" value="HAMP_dom"/>
</dbReference>
<keyword evidence="10 11" id="KW-0472">Membrane</keyword>
<keyword evidence="15" id="KW-1185">Reference proteome</keyword>
<dbReference type="InterPro" id="IPR005467">
    <property type="entry name" value="His_kinase_dom"/>
</dbReference>
<dbReference type="InterPro" id="IPR004358">
    <property type="entry name" value="Sig_transdc_His_kin-like_C"/>
</dbReference>
<keyword evidence="6 11" id="KW-0812">Transmembrane</keyword>
<dbReference type="FunFam" id="3.30.565.10:FF:000006">
    <property type="entry name" value="Sensor histidine kinase WalK"/>
    <property type="match status" value="1"/>
</dbReference>
<evidence type="ECO:0000256" key="2">
    <source>
        <dbReference type="ARBA" id="ARBA00004370"/>
    </source>
</evidence>
<dbReference type="CDD" id="cd00082">
    <property type="entry name" value="HisKA"/>
    <property type="match status" value="1"/>
</dbReference>
<evidence type="ECO:0000256" key="9">
    <source>
        <dbReference type="ARBA" id="ARBA00023012"/>
    </source>
</evidence>
<dbReference type="KEGG" id="cyp:PCC8801_3525"/>
<comment type="subcellular location">
    <subcellularLocation>
        <location evidence="2">Membrane</location>
    </subcellularLocation>
</comment>
<dbReference type="EMBL" id="CP001287">
    <property type="protein sequence ID" value="ACK67490.1"/>
    <property type="molecule type" value="Genomic_DNA"/>
</dbReference>
<evidence type="ECO:0000256" key="8">
    <source>
        <dbReference type="ARBA" id="ARBA00022989"/>
    </source>
</evidence>
<reference evidence="15" key="1">
    <citation type="journal article" date="2011" name="MBio">
        <title>Novel metabolic attributes of the genus Cyanothece, comprising a group of unicellular nitrogen-fixing Cyanobacteria.</title>
        <authorList>
            <person name="Bandyopadhyay A."/>
            <person name="Elvitigala T."/>
            <person name="Welsh E."/>
            <person name="Stockel J."/>
            <person name="Liberton M."/>
            <person name="Min H."/>
            <person name="Sherman L.A."/>
            <person name="Pakrasi H.B."/>
        </authorList>
    </citation>
    <scope>NUCLEOTIDE SEQUENCE [LARGE SCALE GENOMIC DNA]</scope>
    <source>
        <strain evidence="15">PCC 8801</strain>
    </source>
</reference>
<dbReference type="FunFam" id="1.10.287.130:FF:000001">
    <property type="entry name" value="Two-component sensor histidine kinase"/>
    <property type="match status" value="1"/>
</dbReference>
<dbReference type="InterPro" id="IPR003594">
    <property type="entry name" value="HATPase_dom"/>
</dbReference>